<feature type="non-terminal residue" evidence="1">
    <location>
        <position position="1"/>
    </location>
</feature>
<reference evidence="1" key="2">
    <citation type="submission" date="2016-06" db="EMBL/GenBank/DDBJ databases">
        <title>The genome of a short-lived fish provides insights into sex chromosome evolution and the genetic control of aging.</title>
        <authorList>
            <person name="Reichwald K."/>
            <person name="Felder M."/>
            <person name="Petzold A."/>
            <person name="Koch P."/>
            <person name="Groth M."/>
            <person name="Platzer M."/>
        </authorList>
    </citation>
    <scope>NUCLEOTIDE SEQUENCE</scope>
    <source>
        <tissue evidence="1">Brain</tissue>
    </source>
</reference>
<reference evidence="1" key="1">
    <citation type="submission" date="2016-05" db="EMBL/GenBank/DDBJ databases">
        <authorList>
            <person name="Lavstsen T."/>
            <person name="Jespersen J.S."/>
        </authorList>
    </citation>
    <scope>NUCLEOTIDE SEQUENCE</scope>
    <source>
        <tissue evidence="1">Brain</tissue>
    </source>
</reference>
<gene>
    <name evidence="1" type="primary">BX005250.1</name>
</gene>
<name>A0A1A8N042_9TELE</name>
<accession>A0A1A8N042</accession>
<dbReference type="EMBL" id="HAEF01021326">
    <property type="protein sequence ID" value="SBR62485.1"/>
    <property type="molecule type" value="Transcribed_RNA"/>
</dbReference>
<sequence>GEVVSRGLSKREVWSWRGSGGLMESEPIRTGGWMNEEEELVWSPMD</sequence>
<feature type="non-terminal residue" evidence="1">
    <location>
        <position position="46"/>
    </location>
</feature>
<proteinExistence type="predicted"/>
<organism evidence="1">
    <name type="scientific">Nothobranchius pienaari</name>
    <dbReference type="NCBI Taxonomy" id="704102"/>
    <lineage>
        <taxon>Eukaryota</taxon>
        <taxon>Metazoa</taxon>
        <taxon>Chordata</taxon>
        <taxon>Craniata</taxon>
        <taxon>Vertebrata</taxon>
        <taxon>Euteleostomi</taxon>
        <taxon>Actinopterygii</taxon>
        <taxon>Neopterygii</taxon>
        <taxon>Teleostei</taxon>
        <taxon>Neoteleostei</taxon>
        <taxon>Acanthomorphata</taxon>
        <taxon>Ovalentaria</taxon>
        <taxon>Atherinomorphae</taxon>
        <taxon>Cyprinodontiformes</taxon>
        <taxon>Nothobranchiidae</taxon>
        <taxon>Nothobranchius</taxon>
    </lineage>
</organism>
<protein>
    <submittedName>
        <fullName evidence="1">Uncharacterized protein</fullName>
    </submittedName>
</protein>
<evidence type="ECO:0000313" key="1">
    <source>
        <dbReference type="EMBL" id="SBR62485.1"/>
    </source>
</evidence>
<dbReference type="AlphaFoldDB" id="A0A1A8N042"/>